<dbReference type="SUPFAM" id="SSF52540">
    <property type="entry name" value="P-loop containing nucleoside triphosphate hydrolases"/>
    <property type="match status" value="2"/>
</dbReference>
<dbReference type="InterPro" id="IPR025662">
    <property type="entry name" value="Sigma_54_int_dom_ATP-bd_1"/>
</dbReference>
<dbReference type="PANTHER" id="PTHR11059:SF0">
    <property type="entry name" value="DNA REPAIR PROTEIN RECN"/>
    <property type="match status" value="1"/>
</dbReference>
<dbReference type="GO" id="GO:0006310">
    <property type="term" value="P:DNA recombination"/>
    <property type="evidence" value="ECO:0007669"/>
    <property type="project" value="InterPro"/>
</dbReference>
<dbReference type="GO" id="GO:0009432">
    <property type="term" value="P:SOS response"/>
    <property type="evidence" value="ECO:0007669"/>
    <property type="project" value="TreeGrafter"/>
</dbReference>
<gene>
    <name evidence="12" type="ORF">CCAN11_2470014</name>
</gene>
<evidence type="ECO:0000259" key="11">
    <source>
        <dbReference type="Pfam" id="PF02463"/>
    </source>
</evidence>
<dbReference type="Proteomes" id="UP000039370">
    <property type="component" value="Unassembled WGS sequence"/>
</dbReference>
<dbReference type="GO" id="GO:0006281">
    <property type="term" value="P:DNA repair"/>
    <property type="evidence" value="ECO:0007669"/>
    <property type="project" value="UniProtKB-KW"/>
</dbReference>
<evidence type="ECO:0000256" key="1">
    <source>
        <dbReference type="ARBA" id="ARBA00003618"/>
    </source>
</evidence>
<dbReference type="EMBL" id="CDOK01000165">
    <property type="protein sequence ID" value="CEN52502.1"/>
    <property type="molecule type" value="Genomic_DNA"/>
</dbReference>
<evidence type="ECO:0000313" key="12">
    <source>
        <dbReference type="EMBL" id="CEN52502.1"/>
    </source>
</evidence>
<dbReference type="Pfam" id="PF02463">
    <property type="entry name" value="SMC_N"/>
    <property type="match status" value="1"/>
</dbReference>
<evidence type="ECO:0000256" key="9">
    <source>
        <dbReference type="PIRNR" id="PIRNR003128"/>
    </source>
</evidence>
<evidence type="ECO:0000256" key="5">
    <source>
        <dbReference type="ARBA" id="ARBA00022763"/>
    </source>
</evidence>
<name>A0A0B7IR50_9FLAO</name>
<evidence type="ECO:0000256" key="6">
    <source>
        <dbReference type="ARBA" id="ARBA00022840"/>
    </source>
</evidence>
<evidence type="ECO:0000256" key="10">
    <source>
        <dbReference type="SAM" id="Coils"/>
    </source>
</evidence>
<evidence type="ECO:0000313" key="13">
    <source>
        <dbReference type="Proteomes" id="UP000039370"/>
    </source>
</evidence>
<dbReference type="PROSITE" id="PS00675">
    <property type="entry name" value="SIGMA54_INTERACT_1"/>
    <property type="match status" value="1"/>
</dbReference>
<feature type="coiled-coil region" evidence="10">
    <location>
        <begin position="261"/>
        <end position="288"/>
    </location>
</feature>
<evidence type="ECO:0000256" key="2">
    <source>
        <dbReference type="ARBA" id="ARBA00009441"/>
    </source>
</evidence>
<dbReference type="AlphaFoldDB" id="A0A0B7IR50"/>
<dbReference type="PANTHER" id="PTHR11059">
    <property type="entry name" value="DNA REPAIR PROTEIN RECN"/>
    <property type="match status" value="1"/>
</dbReference>
<dbReference type="InterPro" id="IPR004604">
    <property type="entry name" value="DNA_recomb/repair_RecN"/>
</dbReference>
<comment type="similarity">
    <text evidence="2 9">Belongs to the RecN family.</text>
</comment>
<dbReference type="GO" id="GO:0043590">
    <property type="term" value="C:bacterial nucleoid"/>
    <property type="evidence" value="ECO:0007669"/>
    <property type="project" value="TreeGrafter"/>
</dbReference>
<proteinExistence type="inferred from homology"/>
<keyword evidence="10" id="KW-0175">Coiled coil</keyword>
<sequence>MLTSLSIKNYALIDDLQIDFPEGFIIITGETGAGKSILLDALSLVLGKRADLSALRNTDEKCIIEAEFALEKYDFESVFTELDIDYAPDTFLRREILPSGKSRAFINDTPVTLDVLQQLGQLLVDIHSQHQTLALGSLEYQFQIIDAIANNQHLKSVYAQQLKALKQSEKKLSELIDFQKNANKEYDYNLHLLKELKSAPLQAGIQSELEEIYEQAANVEEIKERISEALQRLSDENIGVISQLRELKGIFGRLENYSQQYKQWFERIESVLIEMEDLQSEVFDVEENIETDPEVLAETSRKLQLIYDLQKKHQVSTVEELMLIQDKLETLVSQVENSADSITQQEQQVALQRTQTLATASQIHQLRQDVLPELDARLTSFMSELGMSNARFSITLTPTESFYANGTDELSFLFSANKGGSFGQLKKVASGGELSRIMLAIKAILAAHTALPTIMFDEIDTGVSGEISQKMGAIMKQMSGNRQVFAITHLPQVAAKGSIHFKVFKEDIDGKTTTQLKRLTQEERIDEISQMLGGKDSANSARNHAIELIRKG</sequence>
<dbReference type="PIRSF" id="PIRSF003128">
    <property type="entry name" value="RecN"/>
    <property type="match status" value="1"/>
</dbReference>
<evidence type="ECO:0000256" key="3">
    <source>
        <dbReference type="ARBA" id="ARBA00021315"/>
    </source>
</evidence>
<keyword evidence="4" id="KW-0547">Nucleotide-binding</keyword>
<keyword evidence="5 9" id="KW-0227">DNA damage</keyword>
<dbReference type="InterPro" id="IPR003395">
    <property type="entry name" value="RecF/RecN/SMC_N"/>
</dbReference>
<dbReference type="GO" id="GO:0005524">
    <property type="term" value="F:ATP binding"/>
    <property type="evidence" value="ECO:0007669"/>
    <property type="project" value="UniProtKB-KW"/>
</dbReference>
<dbReference type="CDD" id="cd03241">
    <property type="entry name" value="ABC_RecN"/>
    <property type="match status" value="2"/>
</dbReference>
<protein>
    <recommendedName>
        <fullName evidence="3 9">DNA repair protein RecN</fullName>
    </recommendedName>
    <alternativeName>
        <fullName evidence="8 9">Recombination protein N</fullName>
    </alternativeName>
</protein>
<evidence type="ECO:0000256" key="7">
    <source>
        <dbReference type="ARBA" id="ARBA00023204"/>
    </source>
</evidence>
<dbReference type="NCBIfam" id="TIGR00634">
    <property type="entry name" value="recN"/>
    <property type="match status" value="1"/>
</dbReference>
<organism evidence="12 13">
    <name type="scientific">Capnocytophaga canimorsus</name>
    <dbReference type="NCBI Taxonomy" id="28188"/>
    <lineage>
        <taxon>Bacteria</taxon>
        <taxon>Pseudomonadati</taxon>
        <taxon>Bacteroidota</taxon>
        <taxon>Flavobacteriia</taxon>
        <taxon>Flavobacteriales</taxon>
        <taxon>Flavobacteriaceae</taxon>
        <taxon>Capnocytophaga</taxon>
    </lineage>
</organism>
<comment type="function">
    <text evidence="1 9">May be involved in recombinational repair of damaged DNA.</text>
</comment>
<evidence type="ECO:0000256" key="8">
    <source>
        <dbReference type="ARBA" id="ARBA00033408"/>
    </source>
</evidence>
<accession>A0A0B7IR50</accession>
<reference evidence="13" key="1">
    <citation type="submission" date="2015-01" db="EMBL/GenBank/DDBJ databases">
        <authorList>
            <person name="MANFREDI Pablo"/>
        </authorList>
    </citation>
    <scope>NUCLEOTIDE SEQUENCE [LARGE SCALE GENOMIC DNA]</scope>
    <source>
        <strain evidence="13">Cc11</strain>
    </source>
</reference>
<keyword evidence="6" id="KW-0067">ATP-binding</keyword>
<feature type="coiled-coil region" evidence="10">
    <location>
        <begin position="209"/>
        <end position="236"/>
    </location>
</feature>
<keyword evidence="7 9" id="KW-0234">DNA repair</keyword>
<dbReference type="Gene3D" id="3.40.50.300">
    <property type="entry name" value="P-loop containing nucleotide triphosphate hydrolases"/>
    <property type="match status" value="2"/>
</dbReference>
<evidence type="ECO:0000256" key="4">
    <source>
        <dbReference type="ARBA" id="ARBA00022741"/>
    </source>
</evidence>
<dbReference type="InterPro" id="IPR027417">
    <property type="entry name" value="P-loop_NTPase"/>
</dbReference>
<feature type="domain" description="RecF/RecN/SMC N-terminal" evidence="11">
    <location>
        <begin position="2"/>
        <end position="506"/>
    </location>
</feature>